<comment type="caution">
    <text evidence="15">The sequence shown here is derived from an EMBL/GenBank/DDBJ whole genome shotgun (WGS) entry which is preliminary data.</text>
</comment>
<evidence type="ECO:0000313" key="15">
    <source>
        <dbReference type="EMBL" id="MEE2023090.1"/>
    </source>
</evidence>
<evidence type="ECO:0000256" key="6">
    <source>
        <dbReference type="ARBA" id="ARBA00022519"/>
    </source>
</evidence>
<reference evidence="15 16" key="1">
    <citation type="submission" date="2023-06" db="EMBL/GenBank/DDBJ databases">
        <title>Alkalimonas sp., MEB004 an alkaliphilic bacterium isolated from Lonar Lake, India.</title>
        <authorList>
            <person name="Joshi A."/>
            <person name="Thite S."/>
        </authorList>
    </citation>
    <scope>NUCLEOTIDE SEQUENCE [LARGE SCALE GENOMIC DNA]</scope>
    <source>
        <strain evidence="15 16">MEB004</strain>
    </source>
</reference>
<feature type="transmembrane region" description="Helical" evidence="13">
    <location>
        <begin position="177"/>
        <end position="198"/>
    </location>
</feature>
<proteinExistence type="inferred from homology"/>
<sequence length="238" mass="26030">MDSTSMSFSNLWLYGDPLSRAVMLLLLLMSLVSWSVLVIRGYHLWRLHQPGQAAMQRFWHCQSFVDGLTVLQQQGSDNPYQRLALEGADAVEHHRLHTSDLHGHLPLTDWLSACLRGSIEDSMEGLNRGLAILASVAATAPFLGLFGTVWGIYQALISISASGQVALDKIAGPVGEALLTTAAGLVVAIPALLGYNALSRANRGVHSKLNRFAHQLHAYFLTGAAPQQRKQTQLREVR</sequence>
<dbReference type="InterPro" id="IPR002898">
    <property type="entry name" value="MotA_ExbB_proton_chnl"/>
</dbReference>
<evidence type="ECO:0000256" key="10">
    <source>
        <dbReference type="ARBA" id="ARBA00023136"/>
    </source>
</evidence>
<evidence type="ECO:0000256" key="9">
    <source>
        <dbReference type="ARBA" id="ARBA00022989"/>
    </source>
</evidence>
<dbReference type="Pfam" id="PF01618">
    <property type="entry name" value="MotA_ExbB"/>
    <property type="match status" value="1"/>
</dbReference>
<evidence type="ECO:0000256" key="3">
    <source>
        <dbReference type="ARBA" id="ARBA00022093"/>
    </source>
</evidence>
<evidence type="ECO:0000256" key="4">
    <source>
        <dbReference type="ARBA" id="ARBA00022448"/>
    </source>
</evidence>
<keyword evidence="16" id="KW-1185">Reference proteome</keyword>
<evidence type="ECO:0000256" key="8">
    <source>
        <dbReference type="ARBA" id="ARBA00022927"/>
    </source>
</evidence>
<keyword evidence="10 13" id="KW-0472">Membrane</keyword>
<protein>
    <recommendedName>
        <fullName evidence="3">Biopolymer transport protein ExbB</fullName>
    </recommendedName>
</protein>
<gene>
    <name evidence="15" type="ORF">QWF21_02445</name>
</gene>
<evidence type="ECO:0000313" key="16">
    <source>
        <dbReference type="Proteomes" id="UP001339167"/>
    </source>
</evidence>
<dbReference type="RefSeq" id="WP_330086454.1">
    <property type="nucleotide sequence ID" value="NZ_JAUGZK010000002.1"/>
</dbReference>
<keyword evidence="8 12" id="KW-0653">Protein transport</keyword>
<evidence type="ECO:0000256" key="1">
    <source>
        <dbReference type="ARBA" id="ARBA00004429"/>
    </source>
</evidence>
<keyword evidence="9 13" id="KW-1133">Transmembrane helix</keyword>
<feature type="transmembrane region" description="Helical" evidence="13">
    <location>
        <begin position="130"/>
        <end position="157"/>
    </location>
</feature>
<dbReference type="PANTHER" id="PTHR30625:SF14">
    <property type="entry name" value="BIOPOLYMER TRANSPORT PROTEIN EXBB"/>
    <property type="match status" value="1"/>
</dbReference>
<dbReference type="InterPro" id="IPR050790">
    <property type="entry name" value="ExbB/TolQ_transport"/>
</dbReference>
<feature type="transmembrane region" description="Helical" evidence="13">
    <location>
        <begin position="20"/>
        <end position="39"/>
    </location>
</feature>
<organism evidence="15 16">
    <name type="scientific">Alkalimonas mucilaginosa</name>
    <dbReference type="NCBI Taxonomy" id="3057676"/>
    <lineage>
        <taxon>Bacteria</taxon>
        <taxon>Pseudomonadati</taxon>
        <taxon>Pseudomonadota</taxon>
        <taxon>Gammaproteobacteria</taxon>
        <taxon>Alkalimonas</taxon>
    </lineage>
</organism>
<keyword evidence="5" id="KW-1003">Cell membrane</keyword>
<evidence type="ECO:0000256" key="13">
    <source>
        <dbReference type="SAM" id="Phobius"/>
    </source>
</evidence>
<evidence type="ECO:0000256" key="11">
    <source>
        <dbReference type="ARBA" id="ARBA00024816"/>
    </source>
</evidence>
<evidence type="ECO:0000256" key="7">
    <source>
        <dbReference type="ARBA" id="ARBA00022692"/>
    </source>
</evidence>
<comment type="function">
    <text evidence="11">Involved in the TonB-dependent energy-dependent transport of various receptor-bound substrates. Protects ExbD from proteolytic degradation and functionally stabilizes TonB.</text>
</comment>
<feature type="domain" description="MotA/TolQ/ExbB proton channel" evidence="14">
    <location>
        <begin position="109"/>
        <end position="207"/>
    </location>
</feature>
<dbReference type="EMBL" id="JAUGZK010000002">
    <property type="protein sequence ID" value="MEE2023090.1"/>
    <property type="molecule type" value="Genomic_DNA"/>
</dbReference>
<dbReference type="PANTHER" id="PTHR30625">
    <property type="entry name" value="PROTEIN TOLQ"/>
    <property type="match status" value="1"/>
</dbReference>
<keyword evidence="6" id="KW-0997">Cell inner membrane</keyword>
<comment type="subcellular location">
    <subcellularLocation>
        <location evidence="1">Cell inner membrane</location>
        <topology evidence="1">Multi-pass membrane protein</topology>
    </subcellularLocation>
    <subcellularLocation>
        <location evidence="12">Membrane</location>
        <topology evidence="12">Multi-pass membrane protein</topology>
    </subcellularLocation>
</comment>
<accession>A0ABU7JC81</accession>
<evidence type="ECO:0000256" key="5">
    <source>
        <dbReference type="ARBA" id="ARBA00022475"/>
    </source>
</evidence>
<comment type="subunit">
    <text evidence="2">The accessory proteins ExbB and ExbD seem to form a complex with TonB.</text>
</comment>
<keyword evidence="4 12" id="KW-0813">Transport</keyword>
<evidence type="ECO:0000256" key="2">
    <source>
        <dbReference type="ARBA" id="ARBA00011471"/>
    </source>
</evidence>
<comment type="similarity">
    <text evidence="12">Belongs to the exbB/tolQ family.</text>
</comment>
<evidence type="ECO:0000256" key="12">
    <source>
        <dbReference type="RuleBase" id="RU004057"/>
    </source>
</evidence>
<evidence type="ECO:0000259" key="14">
    <source>
        <dbReference type="Pfam" id="PF01618"/>
    </source>
</evidence>
<name>A0ABU7JC81_9GAMM</name>
<keyword evidence="7 13" id="KW-0812">Transmembrane</keyword>
<dbReference type="Proteomes" id="UP001339167">
    <property type="component" value="Unassembled WGS sequence"/>
</dbReference>